<keyword evidence="2" id="KW-0238">DNA-binding</keyword>
<dbReference type="Pfam" id="PF01047">
    <property type="entry name" value="MarR"/>
    <property type="match status" value="1"/>
</dbReference>
<organism evidence="5 6">
    <name type="scientific">Amycolatopsis camponoti</name>
    <dbReference type="NCBI Taxonomy" id="2606593"/>
    <lineage>
        <taxon>Bacteria</taxon>
        <taxon>Bacillati</taxon>
        <taxon>Actinomycetota</taxon>
        <taxon>Actinomycetes</taxon>
        <taxon>Pseudonocardiales</taxon>
        <taxon>Pseudonocardiaceae</taxon>
        <taxon>Amycolatopsis</taxon>
    </lineage>
</organism>
<dbReference type="PANTHER" id="PTHR33164">
    <property type="entry name" value="TRANSCRIPTIONAL REGULATOR, MARR FAMILY"/>
    <property type="match status" value="1"/>
</dbReference>
<keyword evidence="3" id="KW-0804">Transcription</keyword>
<evidence type="ECO:0000256" key="1">
    <source>
        <dbReference type="ARBA" id="ARBA00023015"/>
    </source>
</evidence>
<evidence type="ECO:0000313" key="5">
    <source>
        <dbReference type="EMBL" id="VVJ21944.1"/>
    </source>
</evidence>
<dbReference type="AlphaFoldDB" id="A0A6I8M1S3"/>
<dbReference type="InterPro" id="IPR036390">
    <property type="entry name" value="WH_DNA-bd_sf"/>
</dbReference>
<gene>
    <name evidence="5" type="ORF">AA23TX_06958</name>
</gene>
<dbReference type="PROSITE" id="PS50995">
    <property type="entry name" value="HTH_MARR_2"/>
    <property type="match status" value="1"/>
</dbReference>
<evidence type="ECO:0000259" key="4">
    <source>
        <dbReference type="PROSITE" id="PS50995"/>
    </source>
</evidence>
<dbReference type="InterPro" id="IPR023187">
    <property type="entry name" value="Tscrpt_reg_MarR-type_CS"/>
</dbReference>
<evidence type="ECO:0000256" key="3">
    <source>
        <dbReference type="ARBA" id="ARBA00023163"/>
    </source>
</evidence>
<dbReference type="SMART" id="SM00347">
    <property type="entry name" value="HTH_MARR"/>
    <property type="match status" value="1"/>
</dbReference>
<dbReference type="Gene3D" id="1.10.10.10">
    <property type="entry name" value="Winged helix-like DNA-binding domain superfamily/Winged helix DNA-binding domain"/>
    <property type="match status" value="1"/>
</dbReference>
<dbReference type="EMBL" id="CABVGP010000002">
    <property type="protein sequence ID" value="VVJ21944.1"/>
    <property type="molecule type" value="Genomic_DNA"/>
</dbReference>
<dbReference type="InterPro" id="IPR000835">
    <property type="entry name" value="HTH_MarR-typ"/>
</dbReference>
<accession>A0A6I8M1S3</accession>
<dbReference type="GO" id="GO:0003677">
    <property type="term" value="F:DNA binding"/>
    <property type="evidence" value="ECO:0007669"/>
    <property type="project" value="UniProtKB-KW"/>
</dbReference>
<dbReference type="GO" id="GO:0006950">
    <property type="term" value="P:response to stress"/>
    <property type="evidence" value="ECO:0007669"/>
    <property type="project" value="TreeGrafter"/>
</dbReference>
<dbReference type="SUPFAM" id="SSF46785">
    <property type="entry name" value="Winged helix' DNA-binding domain"/>
    <property type="match status" value="1"/>
</dbReference>
<dbReference type="PANTHER" id="PTHR33164:SF99">
    <property type="entry name" value="MARR FAMILY REGULATORY PROTEIN"/>
    <property type="match status" value="1"/>
</dbReference>
<keyword evidence="1" id="KW-0805">Transcription regulation</keyword>
<dbReference type="InterPro" id="IPR036388">
    <property type="entry name" value="WH-like_DNA-bd_sf"/>
</dbReference>
<sequence>MASRLARATDRPGDGSPFALGLLLRRAHDRAAAQLLGVLRPLGLEFRHFIVLVSLHTGGPMSQQALVGAVGSDKATMVRVVDDLEHAGLVTRTPRPGDRRVHTITPTAAGTAVFDTAHQHAEPVAEHLLGHLGSGEAALLLDLLTRLAFPGEATIP</sequence>
<dbReference type="InterPro" id="IPR039422">
    <property type="entry name" value="MarR/SlyA-like"/>
</dbReference>
<name>A0A6I8M1S3_9PSEU</name>
<evidence type="ECO:0000313" key="6">
    <source>
        <dbReference type="Proteomes" id="UP000399805"/>
    </source>
</evidence>
<dbReference type="PROSITE" id="PS01117">
    <property type="entry name" value="HTH_MARR_1"/>
    <property type="match status" value="1"/>
</dbReference>
<reference evidence="5 6" key="1">
    <citation type="submission" date="2019-09" db="EMBL/GenBank/DDBJ databases">
        <authorList>
            <person name="Leyn A S."/>
        </authorList>
    </citation>
    <scope>NUCLEOTIDE SEQUENCE [LARGE SCALE GENOMIC DNA]</scope>
    <source>
        <strain evidence="5">AA231_1</strain>
    </source>
</reference>
<dbReference type="GO" id="GO:0003700">
    <property type="term" value="F:DNA-binding transcription factor activity"/>
    <property type="evidence" value="ECO:0007669"/>
    <property type="project" value="InterPro"/>
</dbReference>
<evidence type="ECO:0000256" key="2">
    <source>
        <dbReference type="ARBA" id="ARBA00023125"/>
    </source>
</evidence>
<feature type="domain" description="HTH marR-type" evidence="4">
    <location>
        <begin position="1"/>
        <end position="149"/>
    </location>
</feature>
<dbReference type="PRINTS" id="PR00598">
    <property type="entry name" value="HTHMARR"/>
</dbReference>
<dbReference type="Proteomes" id="UP000399805">
    <property type="component" value="Unassembled WGS sequence"/>
</dbReference>
<protein>
    <recommendedName>
        <fullName evidence="4">HTH marR-type domain-containing protein</fullName>
    </recommendedName>
</protein>
<keyword evidence="6" id="KW-1185">Reference proteome</keyword>
<proteinExistence type="predicted"/>